<feature type="domain" description="VOC" evidence="4">
    <location>
        <begin position="440"/>
        <end position="590"/>
    </location>
</feature>
<comment type="pathway">
    <text evidence="2">Aromatic compound metabolism; 3,4-dihydroxybenzoate biosynthesis.</text>
</comment>
<evidence type="ECO:0000256" key="2">
    <source>
        <dbReference type="HAMAP-Rule" id="MF_02238"/>
    </source>
</evidence>
<dbReference type="PROSITE" id="PS51819">
    <property type="entry name" value="VOC"/>
    <property type="match status" value="2"/>
</dbReference>
<dbReference type="EC" id="4.2.1.118" evidence="2"/>
<gene>
    <name evidence="5" type="primary">quiC</name>
    <name evidence="5" type="ORF">V7S98_09175</name>
</gene>
<dbReference type="NCBIfam" id="NF042435">
    <property type="entry name" value="DhshikDhtase_QuiC"/>
    <property type="match status" value="1"/>
</dbReference>
<dbReference type="SUPFAM" id="SSF51658">
    <property type="entry name" value="Xylose isomerase-like"/>
    <property type="match status" value="1"/>
</dbReference>
<comment type="similarity">
    <text evidence="2">Belongs to the bacterial two-domain DSD family.</text>
</comment>
<feature type="coiled-coil region" evidence="3">
    <location>
        <begin position="64"/>
        <end position="91"/>
    </location>
</feature>
<comment type="catalytic activity">
    <reaction evidence="2">
        <text>3-dehydroshikimate = 3,4-dihydroxybenzoate + H2O</text>
        <dbReference type="Rhea" id="RHEA:24848"/>
        <dbReference type="ChEBI" id="CHEBI:15377"/>
        <dbReference type="ChEBI" id="CHEBI:16630"/>
        <dbReference type="ChEBI" id="CHEBI:36241"/>
        <dbReference type="EC" id="4.2.1.118"/>
    </reaction>
</comment>
<dbReference type="InterPro" id="IPR041736">
    <property type="entry name" value="4OHPhenylPyrv_dOase_N"/>
</dbReference>
<keyword evidence="1 2" id="KW-0479">Metal-binding</keyword>
<comment type="cofactor">
    <cofactor evidence="2">
        <name>a divalent metal cation</name>
        <dbReference type="ChEBI" id="CHEBI:60240"/>
    </cofactor>
</comment>
<evidence type="ECO:0000259" key="4">
    <source>
        <dbReference type="PROSITE" id="PS51819"/>
    </source>
</evidence>
<reference evidence="5 6" key="1">
    <citation type="submission" date="2024-02" db="EMBL/GenBank/DDBJ databases">
        <title>Identification of pathogenicity and growth-promoting function of Pseudomonas putida variant.</title>
        <authorList>
            <person name="Sun J."/>
        </authorList>
    </citation>
    <scope>NUCLEOTIDE SEQUENCE [LARGE SCALE GENOMIC DNA]</scope>
    <source>
        <strain evidence="5 6">A03</strain>
    </source>
</reference>
<evidence type="ECO:0000313" key="6">
    <source>
        <dbReference type="Proteomes" id="UP001380290"/>
    </source>
</evidence>
<feature type="binding site" evidence="2">
    <location>
        <position position="443"/>
    </location>
    <ligand>
        <name>Mg(2+)</name>
        <dbReference type="ChEBI" id="CHEBI:18420"/>
    </ligand>
</feature>
<dbReference type="Gene3D" id="3.10.180.10">
    <property type="entry name" value="2,3-Dihydroxybiphenyl 1,2-Dioxygenase, domain 1"/>
    <property type="match status" value="2"/>
</dbReference>
<proteinExistence type="inferred from homology"/>
<organism evidence="5 6">
    <name type="scientific">Pseudomonas farsensis</name>
    <dbReference type="NCBI Taxonomy" id="2745492"/>
    <lineage>
        <taxon>Bacteria</taxon>
        <taxon>Pseudomonadati</taxon>
        <taxon>Pseudomonadota</taxon>
        <taxon>Gammaproteobacteria</taxon>
        <taxon>Pseudomonadales</taxon>
        <taxon>Pseudomonadaceae</taxon>
        <taxon>Pseudomonas</taxon>
    </lineage>
</organism>
<evidence type="ECO:0000256" key="3">
    <source>
        <dbReference type="SAM" id="Coils"/>
    </source>
</evidence>
<dbReference type="InterPro" id="IPR050009">
    <property type="entry name" value="QuiC"/>
</dbReference>
<dbReference type="InterPro" id="IPR041735">
    <property type="entry name" value="4OHPhenylPyrv_dOase_C"/>
</dbReference>
<dbReference type="InterPro" id="IPR050312">
    <property type="entry name" value="IolE/XylAMocC-like"/>
</dbReference>
<dbReference type="InterPro" id="IPR036237">
    <property type="entry name" value="Xyl_isomerase-like_sf"/>
</dbReference>
<dbReference type="Gene3D" id="3.20.20.150">
    <property type="entry name" value="Divalent-metal-dependent TIM barrel enzymes"/>
    <property type="match status" value="1"/>
</dbReference>
<dbReference type="Proteomes" id="UP001380290">
    <property type="component" value="Unassembled WGS sequence"/>
</dbReference>
<dbReference type="InterPro" id="IPR043700">
    <property type="entry name" value="DSD"/>
</dbReference>
<evidence type="ECO:0000313" key="5">
    <source>
        <dbReference type="EMBL" id="MEJ5863392.1"/>
    </source>
</evidence>
<dbReference type="SUPFAM" id="SSF54593">
    <property type="entry name" value="Glyoxalase/Bleomycin resistance protein/Dihydroxybiphenyl dioxygenase"/>
    <property type="match status" value="1"/>
</dbReference>
<comment type="function">
    <text evidence="2">Catalyzes the conversion of 3-dehydroshikimate to protocatechuate (3,4-dihydroxybenzoate), a common intermediate of quinate and shikimate degradation pathways.</text>
</comment>
<comment type="caution">
    <text evidence="5">The sequence shown here is derived from an EMBL/GenBank/DDBJ whole genome shotgun (WGS) entry which is preliminary data.</text>
</comment>
<dbReference type="InterPro" id="IPR029068">
    <property type="entry name" value="Glyas_Bleomycin-R_OHBP_Dase"/>
</dbReference>
<feature type="binding site" evidence="2">
    <location>
        <position position="191"/>
    </location>
    <ligand>
        <name>a divalent metal cation</name>
        <dbReference type="ChEBI" id="CHEBI:60240"/>
        <note>catalytic</note>
    </ligand>
</feature>
<dbReference type="InterPro" id="IPR037523">
    <property type="entry name" value="VOC_core"/>
</dbReference>
<feature type="binding site" evidence="2">
    <location>
        <position position="521"/>
    </location>
    <ligand>
        <name>Mg(2+)</name>
        <dbReference type="ChEBI" id="CHEBI:18420"/>
    </ligand>
</feature>
<accession>A0ABU8QRU8</accession>
<feature type="binding site" evidence="2">
    <location>
        <position position="134"/>
    </location>
    <ligand>
        <name>a divalent metal cation</name>
        <dbReference type="ChEBI" id="CHEBI:60240"/>
        <note>catalytic</note>
    </ligand>
</feature>
<dbReference type="HAMAP" id="MF_02238">
    <property type="entry name" value="DSD"/>
    <property type="match status" value="1"/>
</dbReference>
<dbReference type="InterPro" id="IPR004360">
    <property type="entry name" value="Glyas_Fos-R_dOase_dom"/>
</dbReference>
<feature type="binding site" evidence="2">
    <location>
        <position position="599"/>
    </location>
    <ligand>
        <name>Mg(2+)</name>
        <dbReference type="ChEBI" id="CHEBI:18420"/>
    </ligand>
</feature>
<dbReference type="PANTHER" id="PTHR12110:SF21">
    <property type="entry name" value="XYLOSE ISOMERASE-LIKE TIM BARREL DOMAIN-CONTAINING PROTEIN"/>
    <property type="match status" value="1"/>
</dbReference>
<keyword evidence="6" id="KW-1185">Reference proteome</keyword>
<dbReference type="RefSeq" id="WP_186534579.1">
    <property type="nucleotide sequence ID" value="NZ_JABWRF020000001.1"/>
</dbReference>
<dbReference type="EMBL" id="JBBHLC010000018">
    <property type="protein sequence ID" value="MEJ5863392.1"/>
    <property type="molecule type" value="Genomic_DNA"/>
</dbReference>
<sequence length="635" mass="70051">MQRSIATVSLSGTLPEKLEAIAAAGFDGVEIFENDLLYYAGSPREIRQMCADLGIAITLFQPFRDFEGCRRDRLQKNLDRAERKFDLMQELGTDLVLVCSNVQPDALGDEQLLVDDLRLLGEHAGKRGLRIGYEALAWGRHVNTYQQVWNLVRQADHPALGVILDSFHTLSLKGDPAAIRDIPGDKIFFVQMADAPILAMDVLEWSRHFRCFPGQGEMDLAGFLAPILQTGYRGPLSLEIFNDGFRAAPPRQNAADGLRSLLYLEEKTRLQLQREAHQVEAGVLFAPAAASSYDGVEFLEFAVDEAVGARLGSWLKRLGFAEAGGHRSKAVSLLRQGDINIVLNAEPYSFAHNFFEAHGPSLCATALRVKDGNAALQRATAYRGQPFRGLVGPNEREIPAVRAPDGSLLYLVQPDGSGPTIYDTDFRLDTAAPASGGLQRIDHMALALPAEALDSWVLFYKSLFDFTADDEVVLPDPYGLVKSRALRSHCGTLRVPLNISENRNTAIAHALNSYRGSGVHHIAFDCADIFREVARAKEAGVPLLEIPLNYYDDLAARFDFDDEFLSELAYYNVLYDRDAQGGELFHVYTEPFEGRFFFEILQRKGGYAGYGAANVAVRLAAMAKARSGAARSTKL</sequence>
<dbReference type="GO" id="GO:0046565">
    <property type="term" value="F:3-dehydroshikimate dehydratase activity"/>
    <property type="evidence" value="ECO:0007669"/>
    <property type="project" value="UniProtKB-EC"/>
</dbReference>
<dbReference type="InterPro" id="IPR013022">
    <property type="entry name" value="Xyl_isomerase-like_TIM-brl"/>
</dbReference>
<feature type="binding site" evidence="2">
    <location>
        <position position="165"/>
    </location>
    <ligand>
        <name>a divalent metal cation</name>
        <dbReference type="ChEBI" id="CHEBI:60240"/>
        <note>catalytic</note>
    </ligand>
</feature>
<dbReference type="Pfam" id="PF01261">
    <property type="entry name" value="AP_endonuc_2"/>
    <property type="match status" value="1"/>
</dbReference>
<dbReference type="Pfam" id="PF00903">
    <property type="entry name" value="Glyoxalase"/>
    <property type="match status" value="1"/>
</dbReference>
<dbReference type="CDD" id="cd07250">
    <property type="entry name" value="HPPD_C_like"/>
    <property type="match status" value="1"/>
</dbReference>
<protein>
    <recommendedName>
        <fullName evidence="2">3-dehydroshikimate dehydratase</fullName>
        <shortName evidence="2">DSD</shortName>
        <ecNumber evidence="2">4.2.1.118</ecNumber>
    </recommendedName>
</protein>
<evidence type="ECO:0000256" key="1">
    <source>
        <dbReference type="ARBA" id="ARBA00022723"/>
    </source>
</evidence>
<dbReference type="CDD" id="cd08342">
    <property type="entry name" value="HPPD_N_like"/>
    <property type="match status" value="1"/>
</dbReference>
<keyword evidence="3" id="KW-0175">Coiled coil</keyword>
<keyword evidence="2 5" id="KW-0456">Lyase</keyword>
<dbReference type="PANTHER" id="PTHR12110">
    <property type="entry name" value="HYDROXYPYRUVATE ISOMERASE"/>
    <property type="match status" value="1"/>
</dbReference>
<dbReference type="Pfam" id="PF14696">
    <property type="entry name" value="Glyoxalase_5"/>
    <property type="match status" value="1"/>
</dbReference>
<feature type="binding site" evidence="2">
    <location>
        <position position="239"/>
    </location>
    <ligand>
        <name>a divalent metal cation</name>
        <dbReference type="ChEBI" id="CHEBI:60240"/>
        <note>catalytic</note>
    </ligand>
</feature>
<name>A0ABU8QRU8_9PSED</name>
<feature type="domain" description="VOC" evidence="4">
    <location>
        <begin position="295"/>
        <end position="414"/>
    </location>
</feature>